<proteinExistence type="predicted"/>
<dbReference type="FunFam" id="3.40.50.300:FF:000011">
    <property type="entry name" value="Putative ABC transporter ATP-binding component"/>
    <property type="match status" value="1"/>
</dbReference>
<evidence type="ECO:0000256" key="3">
    <source>
        <dbReference type="SAM" id="MobiDB-lite"/>
    </source>
</evidence>
<dbReference type="EMBL" id="FOQG01000003">
    <property type="protein sequence ID" value="SFH88458.1"/>
    <property type="molecule type" value="Genomic_DNA"/>
</dbReference>
<evidence type="ECO:0000259" key="4">
    <source>
        <dbReference type="PROSITE" id="PS50893"/>
    </source>
</evidence>
<dbReference type="PROSITE" id="PS50893">
    <property type="entry name" value="ABC_TRANSPORTER_2"/>
    <property type="match status" value="2"/>
</dbReference>
<dbReference type="STRING" id="1005945.SAMN05216561_10316"/>
<feature type="domain" description="ABC transporter" evidence="4">
    <location>
        <begin position="29"/>
        <end position="292"/>
    </location>
</feature>
<keyword evidence="1" id="KW-0547">Nucleotide-binding</keyword>
<dbReference type="GO" id="GO:0016887">
    <property type="term" value="F:ATP hydrolysis activity"/>
    <property type="evidence" value="ECO:0007669"/>
    <property type="project" value="InterPro"/>
</dbReference>
<keyword evidence="6" id="KW-1185">Reference proteome</keyword>
<feature type="region of interest" description="Disordered" evidence="3">
    <location>
        <begin position="308"/>
        <end position="346"/>
    </location>
</feature>
<keyword evidence="2" id="KW-0067">ATP-binding</keyword>
<dbReference type="Gene3D" id="3.40.50.300">
    <property type="entry name" value="P-loop containing nucleotide triphosphate hydrolases"/>
    <property type="match status" value="2"/>
</dbReference>
<dbReference type="CDD" id="cd03221">
    <property type="entry name" value="ABCF_EF-3"/>
    <property type="match status" value="1"/>
</dbReference>
<dbReference type="SMART" id="SM00382">
    <property type="entry name" value="AAA"/>
    <property type="match status" value="2"/>
</dbReference>
<dbReference type="PANTHER" id="PTHR42855:SF1">
    <property type="entry name" value="ABC TRANSPORTER DOMAIN-CONTAINING PROTEIN"/>
    <property type="match status" value="1"/>
</dbReference>
<name>A0A1I3DPI3_9ACTN</name>
<feature type="domain" description="ABC transporter" evidence="4">
    <location>
        <begin position="372"/>
        <end position="573"/>
    </location>
</feature>
<protein>
    <submittedName>
        <fullName evidence="5">ATPase components of ABC transporters with duplicated ATPase domains</fullName>
    </submittedName>
</protein>
<dbReference type="InterPro" id="IPR017871">
    <property type="entry name" value="ABC_transporter-like_CS"/>
</dbReference>
<evidence type="ECO:0000256" key="2">
    <source>
        <dbReference type="ARBA" id="ARBA00022840"/>
    </source>
</evidence>
<reference evidence="5 6" key="1">
    <citation type="submission" date="2016-10" db="EMBL/GenBank/DDBJ databases">
        <authorList>
            <person name="de Groot N.N."/>
        </authorList>
    </citation>
    <scope>NUCLEOTIDE SEQUENCE [LARGE SCALE GENOMIC DNA]</scope>
    <source>
        <strain evidence="5 6">CGMCC 1.11156</strain>
    </source>
</reference>
<organism evidence="5 6">
    <name type="scientific">Nocardioides psychrotolerans</name>
    <dbReference type="NCBI Taxonomy" id="1005945"/>
    <lineage>
        <taxon>Bacteria</taxon>
        <taxon>Bacillati</taxon>
        <taxon>Actinomycetota</taxon>
        <taxon>Actinomycetes</taxon>
        <taxon>Propionibacteriales</taxon>
        <taxon>Nocardioidaceae</taxon>
        <taxon>Nocardioides</taxon>
    </lineage>
</organism>
<dbReference type="Pfam" id="PF00005">
    <property type="entry name" value="ABC_tran"/>
    <property type="match status" value="2"/>
</dbReference>
<dbReference type="InterPro" id="IPR051309">
    <property type="entry name" value="ABCF_ATPase"/>
</dbReference>
<gene>
    <name evidence="5" type="ORF">SAMN05216561_10316</name>
</gene>
<dbReference type="InterPro" id="IPR027417">
    <property type="entry name" value="P-loop_NTPase"/>
</dbReference>
<dbReference type="PROSITE" id="PS00211">
    <property type="entry name" value="ABC_TRANSPORTER_1"/>
    <property type="match status" value="1"/>
</dbReference>
<evidence type="ECO:0000313" key="6">
    <source>
        <dbReference type="Proteomes" id="UP000198649"/>
    </source>
</evidence>
<dbReference type="InterPro" id="IPR003593">
    <property type="entry name" value="AAA+_ATPase"/>
</dbReference>
<dbReference type="Proteomes" id="UP000198649">
    <property type="component" value="Unassembled WGS sequence"/>
</dbReference>
<evidence type="ECO:0000313" key="5">
    <source>
        <dbReference type="EMBL" id="SFH88458.1"/>
    </source>
</evidence>
<sequence>MLQRGGPFTATLRRLGGLWGGAAPYDRGVSATLVAKGLSGGHAHRTLFEGLDLTVAPGDVVGVVGANGAGKTTLLRLLAGQDTPLAGTVSTAPSDAFVGWLPQEHERVPGETVGAYLARRTGAAEAAGTMEATAAALGSGAPGADDAYAAALDHWLASGAPDLEDRVPGVLGDLRLDVGADALMTSLSGGQAARAGLAALLLSRFDVVLLDEPTNDLDLDGLERLESLVTGMRNGIVLVSHDREFLARCVTRVVELDLAQQQVRVYDGGYDAFLEERAVVRRHAREAYEQFADTKADLVSRARTQREWSSQGVRNAMKKSPDNDKIRRRAQSESSEKQGQKVRQMESRIARLDEVEEPRKEWELRFAIAPATRSSTVVATLDQVTLQRGDFTFGPVSVQVNAGDRIGITGPNGAGKTTLLRLLLGHEVPDGGRASHGASLAVGEIDQARGALAEDSTLGDAFEAAVPDQSPAELRTLLAKFGLKADQVGNLVGRLSPGERTRAAMALLQARAVNVLVLDEPTNHLDLPAIEQLEQALDAYDGALLLVSHDRRLLDNVHLDQRWRVEDGRLSAD</sequence>
<dbReference type="GO" id="GO:0005524">
    <property type="term" value="F:ATP binding"/>
    <property type="evidence" value="ECO:0007669"/>
    <property type="project" value="UniProtKB-KW"/>
</dbReference>
<dbReference type="SUPFAM" id="SSF52540">
    <property type="entry name" value="P-loop containing nucleoside triphosphate hydrolases"/>
    <property type="match status" value="2"/>
</dbReference>
<accession>A0A1I3DPI3</accession>
<dbReference type="InterPro" id="IPR003439">
    <property type="entry name" value="ABC_transporter-like_ATP-bd"/>
</dbReference>
<dbReference type="PANTHER" id="PTHR42855">
    <property type="entry name" value="ABC TRANSPORTER ATP-BINDING SUBUNIT"/>
    <property type="match status" value="1"/>
</dbReference>
<dbReference type="AlphaFoldDB" id="A0A1I3DPI3"/>
<feature type="compositionally biased region" description="Basic and acidic residues" evidence="3">
    <location>
        <begin position="319"/>
        <end position="346"/>
    </location>
</feature>
<evidence type="ECO:0000256" key="1">
    <source>
        <dbReference type="ARBA" id="ARBA00022741"/>
    </source>
</evidence>